<dbReference type="PANTHER" id="PTHR42850">
    <property type="entry name" value="METALLOPHOSPHOESTERASE"/>
    <property type="match status" value="1"/>
</dbReference>
<dbReference type="OrthoDB" id="10267127at2759"/>
<sequence>MISARELALYVVVASFLAFFLSCGVSDGPSRFWSSVKEGAKRFDLVEQATKKRLPDFTQYEPLRILSRSEFPLDDPTRRVIIVGDIHGMIHPFNKLLATVDYDPDADVLIHTGDIISKAPHRDSMAVLSFMARNNITGVRGNHDQMVIEWKGWMKWICSSFDGCQWLQRVERDWDRRHKEDKSLALEDFLESEEQALGLKDKRWWSLIPSEWKMLGDHYRIARSMSDEEYSYLLNLPLRLYIPSAHAYVVHAGLLPSDPQYPFDSKRQPLAHLPKVGGRSKSEERNGVEHMRNLQEMAVLTKVPQNTNPWVVLNMRAVKNGKISRKRNGKDWYKIWGREMDHCIGFSSKLFDDYSSLIQPTSGKKKHGLPCYPISVFYGHTASVGLNVQRWSFGLDSGCVYGRRLSAFVIGGPGVLLDDVSETDAGVVDADGGNDDDTDASGKKKHHKNGDIVPFGDRYQGQVISVKC</sequence>
<dbReference type="AlphaFoldDB" id="A8NU29"/>
<dbReference type="InterPro" id="IPR050126">
    <property type="entry name" value="Ap4A_hydrolase"/>
</dbReference>
<gene>
    <name evidence="3" type="ORF">CC1G_12979</name>
</gene>
<feature type="region of interest" description="Disordered" evidence="1">
    <location>
        <begin position="427"/>
        <end position="451"/>
    </location>
</feature>
<dbReference type="Gene3D" id="3.60.21.10">
    <property type="match status" value="1"/>
</dbReference>
<dbReference type="PANTHER" id="PTHR42850:SF4">
    <property type="entry name" value="ZINC-DEPENDENT ENDOPOLYPHOSPHATASE"/>
    <property type="match status" value="1"/>
</dbReference>
<accession>A8NU29</accession>
<dbReference type="GO" id="GO:0000298">
    <property type="term" value="F:endopolyphosphatase activity"/>
    <property type="evidence" value="ECO:0007669"/>
    <property type="project" value="TreeGrafter"/>
</dbReference>
<comment type="caution">
    <text evidence="3">The sequence shown here is derived from an EMBL/GenBank/DDBJ whole genome shotgun (WGS) entry which is preliminary data.</text>
</comment>
<keyword evidence="4" id="KW-1185">Reference proteome</keyword>
<dbReference type="RefSeq" id="XP_001836366.2">
    <property type="nucleotide sequence ID" value="XM_001836314.2"/>
</dbReference>
<protein>
    <submittedName>
        <fullName evidence="3">Calcineurin-like phosphoesterase</fullName>
    </submittedName>
</protein>
<dbReference type="KEGG" id="cci:CC1G_12979"/>
<dbReference type="PROSITE" id="PS51257">
    <property type="entry name" value="PROKAR_LIPOPROTEIN"/>
    <property type="match status" value="1"/>
</dbReference>
<evidence type="ECO:0000313" key="4">
    <source>
        <dbReference type="Proteomes" id="UP000001861"/>
    </source>
</evidence>
<name>A8NU29_COPC7</name>
<dbReference type="OMA" id="WIDAWNR"/>
<dbReference type="InParanoid" id="A8NU29"/>
<dbReference type="STRING" id="240176.A8NU29"/>
<dbReference type="eggNOG" id="KOG0371">
    <property type="taxonomic scope" value="Eukaryota"/>
</dbReference>
<evidence type="ECO:0000259" key="2">
    <source>
        <dbReference type="Pfam" id="PF00149"/>
    </source>
</evidence>
<evidence type="ECO:0000313" key="3">
    <source>
        <dbReference type="EMBL" id="EAU85455.2"/>
    </source>
</evidence>
<dbReference type="GeneID" id="6012905"/>
<dbReference type="InterPro" id="IPR029052">
    <property type="entry name" value="Metallo-depent_PP-like"/>
</dbReference>
<proteinExistence type="predicted"/>
<dbReference type="GO" id="GO:0016791">
    <property type="term" value="F:phosphatase activity"/>
    <property type="evidence" value="ECO:0007669"/>
    <property type="project" value="TreeGrafter"/>
</dbReference>
<reference evidence="3 4" key="1">
    <citation type="journal article" date="2010" name="Proc. Natl. Acad. Sci. U.S.A.">
        <title>Insights into evolution of multicellular fungi from the assembled chromosomes of the mushroom Coprinopsis cinerea (Coprinus cinereus).</title>
        <authorList>
            <person name="Stajich J.E."/>
            <person name="Wilke S.K."/>
            <person name="Ahren D."/>
            <person name="Au C.H."/>
            <person name="Birren B.W."/>
            <person name="Borodovsky M."/>
            <person name="Burns C."/>
            <person name="Canback B."/>
            <person name="Casselton L.A."/>
            <person name="Cheng C.K."/>
            <person name="Deng J."/>
            <person name="Dietrich F.S."/>
            <person name="Fargo D.C."/>
            <person name="Farman M.L."/>
            <person name="Gathman A.C."/>
            <person name="Goldberg J."/>
            <person name="Guigo R."/>
            <person name="Hoegger P.J."/>
            <person name="Hooker J.B."/>
            <person name="Huggins A."/>
            <person name="James T.Y."/>
            <person name="Kamada T."/>
            <person name="Kilaru S."/>
            <person name="Kodira C."/>
            <person name="Kues U."/>
            <person name="Kupfer D."/>
            <person name="Kwan H.S."/>
            <person name="Lomsadze A."/>
            <person name="Li W."/>
            <person name="Lilly W.W."/>
            <person name="Ma L.J."/>
            <person name="Mackey A.J."/>
            <person name="Manning G."/>
            <person name="Martin F."/>
            <person name="Muraguchi H."/>
            <person name="Natvig D.O."/>
            <person name="Palmerini H."/>
            <person name="Ramesh M.A."/>
            <person name="Rehmeyer C.J."/>
            <person name="Roe B.A."/>
            <person name="Shenoy N."/>
            <person name="Stanke M."/>
            <person name="Ter-Hovhannisyan V."/>
            <person name="Tunlid A."/>
            <person name="Velagapudi R."/>
            <person name="Vision T.J."/>
            <person name="Zeng Q."/>
            <person name="Zolan M.E."/>
            <person name="Pukkila P.J."/>
        </authorList>
    </citation>
    <scope>NUCLEOTIDE SEQUENCE [LARGE SCALE GENOMIC DNA]</scope>
    <source>
        <strain evidence="4">Okayama-7 / 130 / ATCC MYA-4618 / FGSC 9003</strain>
    </source>
</reference>
<dbReference type="Proteomes" id="UP000001861">
    <property type="component" value="Unassembled WGS sequence"/>
</dbReference>
<dbReference type="HOGENOM" id="CLU_023125_0_3_1"/>
<organism evidence="3 4">
    <name type="scientific">Coprinopsis cinerea (strain Okayama-7 / 130 / ATCC MYA-4618 / FGSC 9003)</name>
    <name type="common">Inky cap fungus</name>
    <name type="synonym">Hormographiella aspergillata</name>
    <dbReference type="NCBI Taxonomy" id="240176"/>
    <lineage>
        <taxon>Eukaryota</taxon>
        <taxon>Fungi</taxon>
        <taxon>Dikarya</taxon>
        <taxon>Basidiomycota</taxon>
        <taxon>Agaricomycotina</taxon>
        <taxon>Agaricomycetes</taxon>
        <taxon>Agaricomycetidae</taxon>
        <taxon>Agaricales</taxon>
        <taxon>Agaricineae</taxon>
        <taxon>Psathyrellaceae</taxon>
        <taxon>Coprinopsis</taxon>
    </lineage>
</organism>
<dbReference type="EMBL" id="AACS02000004">
    <property type="protein sequence ID" value="EAU85455.2"/>
    <property type="molecule type" value="Genomic_DNA"/>
</dbReference>
<dbReference type="SUPFAM" id="SSF56300">
    <property type="entry name" value="Metallo-dependent phosphatases"/>
    <property type="match status" value="1"/>
</dbReference>
<feature type="domain" description="Calcineurin-like phosphoesterase" evidence="2">
    <location>
        <begin position="79"/>
        <end position="187"/>
    </location>
</feature>
<evidence type="ECO:0000256" key="1">
    <source>
        <dbReference type="SAM" id="MobiDB-lite"/>
    </source>
</evidence>
<dbReference type="GO" id="GO:0005737">
    <property type="term" value="C:cytoplasm"/>
    <property type="evidence" value="ECO:0007669"/>
    <property type="project" value="TreeGrafter"/>
</dbReference>
<dbReference type="GO" id="GO:0006798">
    <property type="term" value="P:polyphosphate catabolic process"/>
    <property type="evidence" value="ECO:0007669"/>
    <property type="project" value="TreeGrafter"/>
</dbReference>
<dbReference type="Pfam" id="PF00149">
    <property type="entry name" value="Metallophos"/>
    <property type="match status" value="1"/>
</dbReference>
<dbReference type="InterPro" id="IPR004843">
    <property type="entry name" value="Calcineurin-like_PHP"/>
</dbReference>
<dbReference type="VEuPathDB" id="FungiDB:CC1G_12979"/>